<reference evidence="1 2" key="1">
    <citation type="journal article" date="2015" name="Genome Announc.">
        <title>Complete genome sequences for 59 burkholderia isolates, both pathogenic and near neighbor.</title>
        <authorList>
            <person name="Johnson S.L."/>
            <person name="Bishop-Lilly K.A."/>
            <person name="Ladner J.T."/>
            <person name="Daligault H.E."/>
            <person name="Davenport K.W."/>
            <person name="Jaissle J."/>
            <person name="Frey K.G."/>
            <person name="Koroleva G.I."/>
            <person name="Bruce D.C."/>
            <person name="Coyne S.R."/>
            <person name="Broomall S.M."/>
            <person name="Li P.E."/>
            <person name="Teshima H."/>
            <person name="Gibbons H.S."/>
            <person name="Palacios G.F."/>
            <person name="Rosenzweig C.N."/>
            <person name="Redden C.L."/>
            <person name="Xu Y."/>
            <person name="Minogue T.D."/>
            <person name="Chain P.S."/>
        </authorList>
    </citation>
    <scope>NUCLEOTIDE SEQUENCE [LARGE SCALE GENOMIC DNA]</scope>
    <source>
        <strain evidence="1 2">ATCC BAA-463</strain>
    </source>
</reference>
<dbReference type="RefSeq" id="WP_235430015.1">
    <property type="nucleotide sequence ID" value="NZ_CP010027.1"/>
</dbReference>
<organism evidence="1 2">
    <name type="scientific">Paraburkholderia fungorum</name>
    <dbReference type="NCBI Taxonomy" id="134537"/>
    <lineage>
        <taxon>Bacteria</taxon>
        <taxon>Pseudomonadati</taxon>
        <taxon>Pseudomonadota</taxon>
        <taxon>Betaproteobacteria</taxon>
        <taxon>Burkholderiales</taxon>
        <taxon>Burkholderiaceae</taxon>
        <taxon>Paraburkholderia</taxon>
    </lineage>
</organism>
<dbReference type="EMBL" id="CP010027">
    <property type="protein sequence ID" value="AJZ63933.1"/>
    <property type="molecule type" value="Genomic_DNA"/>
</dbReference>
<dbReference type="KEGG" id="bfn:OI25_5614"/>
<evidence type="ECO:0000313" key="2">
    <source>
        <dbReference type="Proteomes" id="UP000032614"/>
    </source>
</evidence>
<dbReference type="GeneID" id="66519443"/>
<gene>
    <name evidence="1" type="ORF">OI25_5614</name>
</gene>
<proteinExistence type="predicted"/>
<sequence length="244" mass="28481">MANKTTASKDSASEQMMDATARFIKKLDAVPGWREARVSNLLAAMDLDGMLSEPTDKMKPIELPPEMDLQHAVVTRYLELCDLVLSVKSCEYYFRRFPFNGLPVTRHEHLSNVCELYFSRIYQFKERLKHLVDAVDRLVPKHGIQFGPFIKQFGKEFDQEIRERNQIHHFQKFADLDIERVYLTGMHDIVFPNGGWKAEQRVYYRKVAKEWAQRVRNRGARLDAFLEAVAEALLRGCPFLADRR</sequence>
<protein>
    <recommendedName>
        <fullName evidence="3">Cthe-2314-like HEPN domain-containing protein</fullName>
    </recommendedName>
</protein>
<accession>A0AAU8TBI3</accession>
<evidence type="ECO:0000313" key="1">
    <source>
        <dbReference type="EMBL" id="AJZ63933.1"/>
    </source>
</evidence>
<name>A0AAU8TBI3_9BURK</name>
<dbReference type="AlphaFoldDB" id="A0AAU8TBI3"/>
<dbReference type="Proteomes" id="UP000032614">
    <property type="component" value="Chromosome 2"/>
</dbReference>
<evidence type="ECO:0008006" key="3">
    <source>
        <dbReference type="Google" id="ProtNLM"/>
    </source>
</evidence>